<evidence type="ECO:0000256" key="2">
    <source>
        <dbReference type="ARBA" id="ARBA00022676"/>
    </source>
</evidence>
<evidence type="ECO:0000256" key="1">
    <source>
        <dbReference type="ARBA" id="ARBA00006739"/>
    </source>
</evidence>
<dbReference type="RefSeq" id="WP_092556383.1">
    <property type="nucleotide sequence ID" value="NZ_FNPZ01000004.1"/>
</dbReference>
<proteinExistence type="inferred from homology"/>
<accession>A0A1H3SS42</accession>
<dbReference type="GO" id="GO:0004582">
    <property type="term" value="F:dolichyl-phosphate beta-D-mannosyltransferase activity"/>
    <property type="evidence" value="ECO:0007669"/>
    <property type="project" value="InterPro"/>
</dbReference>
<evidence type="ECO:0000313" key="6">
    <source>
        <dbReference type="Proteomes" id="UP000198891"/>
    </source>
</evidence>
<dbReference type="Proteomes" id="UP000198891">
    <property type="component" value="Unassembled WGS sequence"/>
</dbReference>
<evidence type="ECO:0000256" key="3">
    <source>
        <dbReference type="ARBA" id="ARBA00022679"/>
    </source>
</evidence>
<reference evidence="5 6" key="1">
    <citation type="submission" date="2016-10" db="EMBL/GenBank/DDBJ databases">
        <authorList>
            <person name="de Groot N.N."/>
        </authorList>
    </citation>
    <scope>NUCLEOTIDE SEQUENCE [LARGE SCALE GENOMIC DNA]</scope>
    <source>
        <strain evidence="5 6">CGMCC 4.3491</strain>
    </source>
</reference>
<dbReference type="InterPro" id="IPR029044">
    <property type="entry name" value="Nucleotide-diphossugar_trans"/>
</dbReference>
<keyword evidence="2 5" id="KW-0328">Glycosyltransferase</keyword>
<dbReference type="SUPFAM" id="SSF53448">
    <property type="entry name" value="Nucleotide-diphospho-sugar transferases"/>
    <property type="match status" value="1"/>
</dbReference>
<dbReference type="Pfam" id="PF00535">
    <property type="entry name" value="Glycos_transf_2"/>
    <property type="match status" value="1"/>
</dbReference>
<evidence type="ECO:0000259" key="4">
    <source>
        <dbReference type="Pfam" id="PF00535"/>
    </source>
</evidence>
<protein>
    <submittedName>
        <fullName evidence="5">Dolichol-phosphate mannosyltransferase</fullName>
    </submittedName>
</protein>
<dbReference type="CDD" id="cd06442">
    <property type="entry name" value="DPM1_like"/>
    <property type="match status" value="1"/>
</dbReference>
<keyword evidence="6" id="KW-1185">Reference proteome</keyword>
<dbReference type="PANTHER" id="PTHR43398">
    <property type="entry name" value="DOLICHOL-PHOSPHATE MANNOSYLTRANSFERASE SUBUNIT 1"/>
    <property type="match status" value="1"/>
</dbReference>
<feature type="domain" description="Glycosyltransferase 2-like" evidence="4">
    <location>
        <begin position="6"/>
        <end position="170"/>
    </location>
</feature>
<dbReference type="FunFam" id="3.90.550.10:FF:000122">
    <property type="entry name" value="Dolichol-phosphate mannosyltransferase subunit 1"/>
    <property type="match status" value="1"/>
</dbReference>
<name>A0A1H3SS42_9MICO</name>
<dbReference type="GO" id="GO:0009247">
    <property type="term" value="P:glycolipid biosynthetic process"/>
    <property type="evidence" value="ECO:0007669"/>
    <property type="project" value="TreeGrafter"/>
</dbReference>
<sequence>MAKTVVVIPTYNEIGSIAGVTQRVLAAEPGVEVLIVDDNSPDGTGQLADDLAADDIRIHVIHRTEKNGLGAAYAAGFRWALQRDYDFVVEMDADGSHQPEELPRLTALLRDGADMAIGTRWIPGGVIKNWPAYRKLISRSGTAYARIMLQSKLHDLTSGYRGFRADSLRTIDFGTVNSQGYCFQIELAWLFERSGGTIGEFPITFVERAEGVSKMSTGIVVEALAKVTSWGLASMVGRAPEPLRLPAARSTP</sequence>
<dbReference type="PANTHER" id="PTHR43398:SF1">
    <property type="entry name" value="DOLICHOL-PHOSPHATE MANNOSYLTRANSFERASE SUBUNIT 1"/>
    <property type="match status" value="1"/>
</dbReference>
<evidence type="ECO:0000313" key="5">
    <source>
        <dbReference type="EMBL" id="SDZ40365.1"/>
    </source>
</evidence>
<dbReference type="InterPro" id="IPR039528">
    <property type="entry name" value="DPM1-like"/>
</dbReference>
<dbReference type="Gene3D" id="3.90.550.10">
    <property type="entry name" value="Spore Coat Polysaccharide Biosynthesis Protein SpsA, Chain A"/>
    <property type="match status" value="1"/>
</dbReference>
<dbReference type="STRING" id="381665.SAMN05216554_3603"/>
<organism evidence="5 6">
    <name type="scientific">Herbiconiux ginsengi</name>
    <dbReference type="NCBI Taxonomy" id="381665"/>
    <lineage>
        <taxon>Bacteria</taxon>
        <taxon>Bacillati</taxon>
        <taxon>Actinomycetota</taxon>
        <taxon>Actinomycetes</taxon>
        <taxon>Micrococcales</taxon>
        <taxon>Microbacteriaceae</taxon>
        <taxon>Herbiconiux</taxon>
    </lineage>
</organism>
<dbReference type="OrthoDB" id="9810303at2"/>
<gene>
    <name evidence="5" type="ORF">SAMN05216554_3603</name>
</gene>
<dbReference type="AlphaFoldDB" id="A0A1H3SS42"/>
<dbReference type="GO" id="GO:0016020">
    <property type="term" value="C:membrane"/>
    <property type="evidence" value="ECO:0007669"/>
    <property type="project" value="GOC"/>
</dbReference>
<dbReference type="EMBL" id="FNPZ01000004">
    <property type="protein sequence ID" value="SDZ40365.1"/>
    <property type="molecule type" value="Genomic_DNA"/>
</dbReference>
<keyword evidence="3 5" id="KW-0808">Transferase</keyword>
<dbReference type="InterPro" id="IPR001173">
    <property type="entry name" value="Glyco_trans_2-like"/>
</dbReference>
<comment type="similarity">
    <text evidence="1">Belongs to the glycosyltransferase 2 family.</text>
</comment>